<evidence type="ECO:0000313" key="2">
    <source>
        <dbReference type="EMBL" id="TXG71474.1"/>
    </source>
</evidence>
<evidence type="ECO:0000259" key="1">
    <source>
        <dbReference type="PROSITE" id="PS50144"/>
    </source>
</evidence>
<name>A0A5C7IRM6_9ROSI</name>
<proteinExistence type="predicted"/>
<dbReference type="AlphaFoldDB" id="A0A5C7IRM6"/>
<keyword evidence="3" id="KW-1185">Reference proteome</keyword>
<dbReference type="InterPro" id="IPR008974">
    <property type="entry name" value="TRAF-like"/>
</dbReference>
<dbReference type="OrthoDB" id="1883087at2759"/>
<evidence type="ECO:0000313" key="3">
    <source>
        <dbReference type="Proteomes" id="UP000323000"/>
    </source>
</evidence>
<dbReference type="InterPro" id="IPR002083">
    <property type="entry name" value="MATH/TRAF_dom"/>
</dbReference>
<dbReference type="Proteomes" id="UP000323000">
    <property type="component" value="Chromosome 1"/>
</dbReference>
<dbReference type="EMBL" id="VAHF01000001">
    <property type="protein sequence ID" value="TXG71474.1"/>
    <property type="molecule type" value="Genomic_DNA"/>
</dbReference>
<protein>
    <recommendedName>
        <fullName evidence="1">MATH domain-containing protein</fullName>
    </recommendedName>
</protein>
<dbReference type="SUPFAM" id="SSF49599">
    <property type="entry name" value="TRAF domain-like"/>
    <property type="match status" value="1"/>
</dbReference>
<comment type="caution">
    <text evidence="2">The sequence shown here is derived from an EMBL/GenBank/DDBJ whole genome shotgun (WGS) entry which is preliminary data.</text>
</comment>
<organism evidence="2 3">
    <name type="scientific">Acer yangbiense</name>
    <dbReference type="NCBI Taxonomy" id="1000413"/>
    <lineage>
        <taxon>Eukaryota</taxon>
        <taxon>Viridiplantae</taxon>
        <taxon>Streptophyta</taxon>
        <taxon>Embryophyta</taxon>
        <taxon>Tracheophyta</taxon>
        <taxon>Spermatophyta</taxon>
        <taxon>Magnoliopsida</taxon>
        <taxon>eudicotyledons</taxon>
        <taxon>Gunneridae</taxon>
        <taxon>Pentapetalae</taxon>
        <taxon>rosids</taxon>
        <taxon>malvids</taxon>
        <taxon>Sapindales</taxon>
        <taxon>Sapindaceae</taxon>
        <taxon>Hippocastanoideae</taxon>
        <taxon>Acereae</taxon>
        <taxon>Acer</taxon>
    </lineage>
</organism>
<sequence length="76" mass="8189">MEDTTLSEGKTAMEKTVQAKHIAGKGNYLFNASNQETGWARFATLSYFNEPGNGLLVKDVCLVEAEVTIHGIASAL</sequence>
<feature type="domain" description="MATH" evidence="1">
    <location>
        <begin position="1"/>
        <end position="67"/>
    </location>
</feature>
<reference evidence="3" key="1">
    <citation type="journal article" date="2019" name="Gigascience">
        <title>De novo genome assembly of the endangered Acer yangbiense, a plant species with extremely small populations endemic to Yunnan Province, China.</title>
        <authorList>
            <person name="Yang J."/>
            <person name="Wariss H.M."/>
            <person name="Tao L."/>
            <person name="Zhang R."/>
            <person name="Yun Q."/>
            <person name="Hollingsworth P."/>
            <person name="Dao Z."/>
            <person name="Luo G."/>
            <person name="Guo H."/>
            <person name="Ma Y."/>
            <person name="Sun W."/>
        </authorList>
    </citation>
    <scope>NUCLEOTIDE SEQUENCE [LARGE SCALE GENOMIC DNA]</scope>
    <source>
        <strain evidence="3">cv. Malutang</strain>
    </source>
</reference>
<accession>A0A5C7IRM6</accession>
<dbReference type="PROSITE" id="PS50144">
    <property type="entry name" value="MATH"/>
    <property type="match status" value="1"/>
</dbReference>
<dbReference type="Gene3D" id="2.60.210.10">
    <property type="entry name" value="Apoptosis, Tumor Necrosis Factor Receptor Associated Protein 2, Chain A"/>
    <property type="match status" value="1"/>
</dbReference>
<gene>
    <name evidence="2" type="ORF">EZV62_000053</name>
</gene>